<reference evidence="2" key="1">
    <citation type="submission" date="2020-08" db="EMBL/GenBank/DDBJ databases">
        <title>Genome public.</title>
        <authorList>
            <person name="Liu C."/>
            <person name="Sun Q."/>
        </authorList>
    </citation>
    <scope>NUCLEOTIDE SEQUENCE</scope>
    <source>
        <strain evidence="2">NSJ-44</strain>
    </source>
</reference>
<dbReference type="Proteomes" id="UP000654279">
    <property type="component" value="Unassembled WGS sequence"/>
</dbReference>
<sequence length="221" mass="24768">MEKREAVFKKINWALMALIALGHLAAGIYYLASGARVYYYALAFCGLLFLPLPYGLYKALRLKTCYSLNSVIYAFFILAYTVGLVFQGYARILYFDKLAHGLSGVLVAFFALFLYYLIKPGREIRREECALAGTFVFMSSVAVAGLWEISEYAISLIFGTDPQNVLHTGVGDTMMDMIVCTAGTLAFVVVLALYYKKGRKGFLMGAFDDFYRQNFLEGSDF</sequence>
<feature type="transmembrane region" description="Helical" evidence="1">
    <location>
        <begin position="174"/>
        <end position="195"/>
    </location>
</feature>
<dbReference type="Pfam" id="PF09997">
    <property type="entry name" value="DUF2238"/>
    <property type="match status" value="1"/>
</dbReference>
<feature type="transmembrane region" description="Helical" evidence="1">
    <location>
        <begin position="68"/>
        <end position="86"/>
    </location>
</feature>
<gene>
    <name evidence="2" type="ORF">H8699_06575</name>
</gene>
<accession>A0A926CZQ3</accession>
<organism evidence="2 3">
    <name type="scientific">Luoshenia tenuis</name>
    <dbReference type="NCBI Taxonomy" id="2763654"/>
    <lineage>
        <taxon>Bacteria</taxon>
        <taxon>Bacillati</taxon>
        <taxon>Bacillota</taxon>
        <taxon>Clostridia</taxon>
        <taxon>Christensenellales</taxon>
        <taxon>Christensenellaceae</taxon>
        <taxon>Luoshenia</taxon>
    </lineage>
</organism>
<keyword evidence="3" id="KW-1185">Reference proteome</keyword>
<dbReference type="AlphaFoldDB" id="A0A926CZQ3"/>
<feature type="transmembrane region" description="Helical" evidence="1">
    <location>
        <begin position="12"/>
        <end position="31"/>
    </location>
</feature>
<keyword evidence="1" id="KW-1133">Transmembrane helix</keyword>
<evidence type="ECO:0008006" key="4">
    <source>
        <dbReference type="Google" id="ProtNLM"/>
    </source>
</evidence>
<feature type="transmembrane region" description="Helical" evidence="1">
    <location>
        <begin position="130"/>
        <end position="154"/>
    </location>
</feature>
<proteinExistence type="predicted"/>
<evidence type="ECO:0000313" key="2">
    <source>
        <dbReference type="EMBL" id="MBC8529088.1"/>
    </source>
</evidence>
<dbReference type="EMBL" id="JACRSO010000002">
    <property type="protein sequence ID" value="MBC8529088.1"/>
    <property type="molecule type" value="Genomic_DNA"/>
</dbReference>
<evidence type="ECO:0000313" key="3">
    <source>
        <dbReference type="Proteomes" id="UP000654279"/>
    </source>
</evidence>
<keyword evidence="1" id="KW-0472">Membrane</keyword>
<comment type="caution">
    <text evidence="2">The sequence shown here is derived from an EMBL/GenBank/DDBJ whole genome shotgun (WGS) entry which is preliminary data.</text>
</comment>
<name>A0A926CZQ3_9FIRM</name>
<feature type="transmembrane region" description="Helical" evidence="1">
    <location>
        <begin position="98"/>
        <end position="118"/>
    </location>
</feature>
<evidence type="ECO:0000256" key="1">
    <source>
        <dbReference type="SAM" id="Phobius"/>
    </source>
</evidence>
<dbReference type="InterPro" id="IPR014509">
    <property type="entry name" value="YjdF-like"/>
</dbReference>
<protein>
    <recommendedName>
        <fullName evidence="4">DUF2238 domain-containing protein</fullName>
    </recommendedName>
</protein>
<keyword evidence="1" id="KW-0812">Transmembrane</keyword>
<feature type="transmembrane region" description="Helical" evidence="1">
    <location>
        <begin position="37"/>
        <end position="56"/>
    </location>
</feature>
<dbReference type="RefSeq" id="WP_249284977.1">
    <property type="nucleotide sequence ID" value="NZ_JACRSO010000002.1"/>
</dbReference>